<dbReference type="RefSeq" id="WP_179428496.1">
    <property type="nucleotide sequence ID" value="NZ_JACBZP010000001.1"/>
</dbReference>
<dbReference type="AlphaFoldDB" id="A0A7Z0D3E1"/>
<dbReference type="InterPro" id="IPR000086">
    <property type="entry name" value="NUDIX_hydrolase_dom"/>
</dbReference>
<dbReference type="PROSITE" id="PS51462">
    <property type="entry name" value="NUDIX"/>
    <property type="match status" value="1"/>
</dbReference>
<dbReference type="EMBL" id="JACBZP010000001">
    <property type="protein sequence ID" value="NYI68110.1"/>
    <property type="molecule type" value="Genomic_DNA"/>
</dbReference>
<evidence type="ECO:0000313" key="4">
    <source>
        <dbReference type="Proteomes" id="UP000539111"/>
    </source>
</evidence>
<dbReference type="SUPFAM" id="SSF55811">
    <property type="entry name" value="Nudix"/>
    <property type="match status" value="1"/>
</dbReference>
<evidence type="ECO:0000256" key="1">
    <source>
        <dbReference type="ARBA" id="ARBA00005582"/>
    </source>
</evidence>
<dbReference type="PANTHER" id="PTHR43736">
    <property type="entry name" value="ADP-RIBOSE PYROPHOSPHATASE"/>
    <property type="match status" value="1"/>
</dbReference>
<dbReference type="CDD" id="cd03674">
    <property type="entry name" value="NUDIX_Hydrolase"/>
    <property type="match status" value="1"/>
</dbReference>
<reference evidence="3 4" key="1">
    <citation type="submission" date="2020-07" db="EMBL/GenBank/DDBJ databases">
        <title>Sequencing the genomes of 1000 actinobacteria strains.</title>
        <authorList>
            <person name="Klenk H.-P."/>
        </authorList>
    </citation>
    <scope>NUCLEOTIDE SEQUENCE [LARGE SCALE GENOMIC DNA]</scope>
    <source>
        <strain evidence="3 4">DSM 26341</strain>
    </source>
</reference>
<evidence type="ECO:0000313" key="3">
    <source>
        <dbReference type="EMBL" id="NYI68110.1"/>
    </source>
</evidence>
<dbReference type="PANTHER" id="PTHR43736:SF1">
    <property type="entry name" value="DIHYDRONEOPTERIN TRIPHOSPHATE DIPHOSPHATASE"/>
    <property type="match status" value="1"/>
</dbReference>
<proteinExistence type="inferred from homology"/>
<dbReference type="Gene3D" id="3.90.79.10">
    <property type="entry name" value="Nucleoside Triphosphate Pyrophosphohydrolase"/>
    <property type="match status" value="1"/>
</dbReference>
<comment type="similarity">
    <text evidence="1">Belongs to the Nudix hydrolase family.</text>
</comment>
<keyword evidence="4" id="KW-1185">Reference proteome</keyword>
<protein>
    <submittedName>
        <fullName evidence="3">8-oxo-dGTP pyrophosphatase MutT (NUDIX family)</fullName>
    </submittedName>
</protein>
<feature type="domain" description="Nudix hydrolase" evidence="2">
    <location>
        <begin position="45"/>
        <end position="177"/>
    </location>
</feature>
<dbReference type="Proteomes" id="UP000539111">
    <property type="component" value="Unassembled WGS sequence"/>
</dbReference>
<name>A0A7Z0D3E1_9MICO</name>
<gene>
    <name evidence="3" type="ORF">BJY26_002416</name>
</gene>
<accession>A0A7Z0D3E1</accession>
<evidence type="ECO:0000259" key="2">
    <source>
        <dbReference type="PROSITE" id="PS51462"/>
    </source>
</evidence>
<dbReference type="Pfam" id="PF00293">
    <property type="entry name" value="NUDIX"/>
    <property type="match status" value="1"/>
</dbReference>
<dbReference type="InterPro" id="IPR015797">
    <property type="entry name" value="NUDIX_hydrolase-like_dom_sf"/>
</dbReference>
<sequence length="186" mass="20211">MTFADLHRAVVAELTGLSPADNRLRADFLEFAGAGEASVRKDGGPAHFTASCLVFDEPAAHVLLTLHRKAGLWMQFGGHLEPGDASLAAGAAREAREESGIDDVRLLPGIWRLDRHPLGERFGQCREHLDVEFIGTVPHAAPVRVSDESLDVAWFPARELPESTVPDLIPVIPEAARRLASTRPRS</sequence>
<comment type="caution">
    <text evidence="3">The sequence shown here is derived from an EMBL/GenBank/DDBJ whole genome shotgun (WGS) entry which is preliminary data.</text>
</comment>
<organism evidence="3 4">
    <name type="scientific">Spelaeicoccus albus</name>
    <dbReference type="NCBI Taxonomy" id="1280376"/>
    <lineage>
        <taxon>Bacteria</taxon>
        <taxon>Bacillati</taxon>
        <taxon>Actinomycetota</taxon>
        <taxon>Actinomycetes</taxon>
        <taxon>Micrococcales</taxon>
        <taxon>Brevibacteriaceae</taxon>
        <taxon>Spelaeicoccus</taxon>
    </lineage>
</organism>